<proteinExistence type="predicted"/>
<gene>
    <name evidence="1" type="ORF">SAMN06296010_1207</name>
</gene>
<dbReference type="Proteomes" id="UP000193244">
    <property type="component" value="Unassembled WGS sequence"/>
</dbReference>
<keyword evidence="2" id="KW-1185">Reference proteome</keyword>
<dbReference type="STRING" id="150121.SAMN06296010_1207"/>
<accession>A0A1X7JAN0</accession>
<name>A0A1X7JAN0_9MICO</name>
<evidence type="ECO:0000313" key="1">
    <source>
        <dbReference type="EMBL" id="SMG24905.1"/>
    </source>
</evidence>
<sequence>MLSRYTVSGLDCRGLLCSVGASHAKPALSALISVVSIQTPKTSTLLGSAERLGDPSNFSLAAGQEGIDRSDTQGVIYFE</sequence>
<protein>
    <submittedName>
        <fullName evidence="1">Uncharacterized protein</fullName>
    </submittedName>
</protein>
<dbReference type="EMBL" id="FXAY01000002">
    <property type="protein sequence ID" value="SMG24905.1"/>
    <property type="molecule type" value="Genomic_DNA"/>
</dbReference>
<organism evidence="1 2">
    <name type="scientific">Agreia pratensis</name>
    <dbReference type="NCBI Taxonomy" id="150121"/>
    <lineage>
        <taxon>Bacteria</taxon>
        <taxon>Bacillati</taxon>
        <taxon>Actinomycetota</taxon>
        <taxon>Actinomycetes</taxon>
        <taxon>Micrococcales</taxon>
        <taxon>Microbacteriaceae</taxon>
        <taxon>Agreia</taxon>
    </lineage>
</organism>
<dbReference type="AlphaFoldDB" id="A0A1X7JAN0"/>
<evidence type="ECO:0000313" key="2">
    <source>
        <dbReference type="Proteomes" id="UP000193244"/>
    </source>
</evidence>
<reference evidence="2" key="1">
    <citation type="submission" date="2017-04" db="EMBL/GenBank/DDBJ databases">
        <authorList>
            <person name="Varghese N."/>
            <person name="Submissions S."/>
        </authorList>
    </citation>
    <scope>NUCLEOTIDE SEQUENCE [LARGE SCALE GENOMIC DNA]</scope>
    <source>
        <strain evidence="2">VKM Ac-2510</strain>
    </source>
</reference>